<evidence type="ECO:0000256" key="1">
    <source>
        <dbReference type="ARBA" id="ARBA00022729"/>
    </source>
</evidence>
<comment type="caution">
    <text evidence="5">The sequence shown here is derived from an EMBL/GenBank/DDBJ whole genome shotgun (WGS) entry which is preliminary data.</text>
</comment>
<keyword evidence="2" id="KW-0325">Glycoprotein</keyword>
<evidence type="ECO:0000256" key="2">
    <source>
        <dbReference type="ARBA" id="ARBA00023180"/>
    </source>
</evidence>
<keyword evidence="6" id="KW-1185">Reference proteome</keyword>
<dbReference type="EC" id="2.7.11.1" evidence="5"/>
<proteinExistence type="predicted"/>
<keyword evidence="5" id="KW-0723">Serine/threonine-protein kinase</keyword>
<dbReference type="PROSITE" id="PS50927">
    <property type="entry name" value="BULB_LECTIN"/>
    <property type="match status" value="1"/>
</dbReference>
<dbReference type="Proteomes" id="UP001567538">
    <property type="component" value="Unassembled WGS sequence"/>
</dbReference>
<feature type="signal peptide" evidence="3">
    <location>
        <begin position="1"/>
        <end position="20"/>
    </location>
</feature>
<dbReference type="SMART" id="SM00108">
    <property type="entry name" value="B_lectin"/>
    <property type="match status" value="1"/>
</dbReference>
<dbReference type="CDD" id="cd00028">
    <property type="entry name" value="B_lectin"/>
    <property type="match status" value="1"/>
</dbReference>
<dbReference type="InterPro" id="IPR036426">
    <property type="entry name" value="Bulb-type_lectin_dom_sf"/>
</dbReference>
<dbReference type="AlphaFoldDB" id="A0ABD1G021"/>
<dbReference type="SUPFAM" id="SSF51110">
    <property type="entry name" value="alpha-D-mannose-specific plant lectins"/>
    <property type="match status" value="1"/>
</dbReference>
<feature type="chain" id="PRO_5044853442" evidence="3">
    <location>
        <begin position="21"/>
        <end position="243"/>
    </location>
</feature>
<organism evidence="5 6">
    <name type="scientific">Salvia divinorum</name>
    <name type="common">Maria pastora</name>
    <name type="synonym">Diviner's sage</name>
    <dbReference type="NCBI Taxonomy" id="28513"/>
    <lineage>
        <taxon>Eukaryota</taxon>
        <taxon>Viridiplantae</taxon>
        <taxon>Streptophyta</taxon>
        <taxon>Embryophyta</taxon>
        <taxon>Tracheophyta</taxon>
        <taxon>Spermatophyta</taxon>
        <taxon>Magnoliopsida</taxon>
        <taxon>eudicotyledons</taxon>
        <taxon>Gunneridae</taxon>
        <taxon>Pentapetalae</taxon>
        <taxon>asterids</taxon>
        <taxon>lamiids</taxon>
        <taxon>Lamiales</taxon>
        <taxon>Lamiaceae</taxon>
        <taxon>Nepetoideae</taxon>
        <taxon>Mentheae</taxon>
        <taxon>Salviinae</taxon>
        <taxon>Salvia</taxon>
        <taxon>Salvia subgen. Calosphace</taxon>
    </lineage>
</organism>
<dbReference type="Pfam" id="PF01453">
    <property type="entry name" value="B_lectin"/>
    <property type="match status" value="1"/>
</dbReference>
<name>A0ABD1G021_SALDI</name>
<keyword evidence="5" id="KW-0418">Kinase</keyword>
<accession>A0ABD1G021</accession>
<evidence type="ECO:0000313" key="5">
    <source>
        <dbReference type="EMBL" id="KAL1537442.1"/>
    </source>
</evidence>
<evidence type="ECO:0000313" key="6">
    <source>
        <dbReference type="Proteomes" id="UP001567538"/>
    </source>
</evidence>
<keyword evidence="5" id="KW-0808">Transferase</keyword>
<protein>
    <submittedName>
        <fullName evidence="5">Non-specific serine/threonine protein kinase</fullName>
        <ecNumber evidence="5">2.7.11.1</ecNumber>
    </submittedName>
</protein>
<dbReference type="Gene3D" id="2.90.10.10">
    <property type="entry name" value="Bulb-type lectin domain"/>
    <property type="match status" value="1"/>
</dbReference>
<dbReference type="InterPro" id="IPR001480">
    <property type="entry name" value="Bulb-type_lectin_dom"/>
</dbReference>
<dbReference type="PANTHER" id="PTHR32444">
    <property type="entry name" value="BULB-TYPE LECTIN DOMAIN-CONTAINING PROTEIN"/>
    <property type="match status" value="1"/>
</dbReference>
<evidence type="ECO:0000256" key="3">
    <source>
        <dbReference type="SAM" id="SignalP"/>
    </source>
</evidence>
<dbReference type="FunFam" id="2.90.10.10:FF:000001">
    <property type="entry name" value="G-type lectin S-receptor-like serine/threonine-protein kinase"/>
    <property type="match status" value="1"/>
</dbReference>
<reference evidence="5 6" key="1">
    <citation type="submission" date="2024-06" db="EMBL/GenBank/DDBJ databases">
        <title>A chromosome level genome sequence of Diviner's sage (Salvia divinorum).</title>
        <authorList>
            <person name="Ford S.A."/>
            <person name="Ro D.-K."/>
            <person name="Ness R.W."/>
            <person name="Phillips M.A."/>
        </authorList>
    </citation>
    <scope>NUCLEOTIDE SEQUENCE [LARGE SCALE GENOMIC DNA]</scope>
    <source>
        <strain evidence="5">SAF-2024a</strain>
        <tissue evidence="5">Leaf</tissue>
    </source>
</reference>
<dbReference type="GO" id="GO:0004674">
    <property type="term" value="F:protein serine/threonine kinase activity"/>
    <property type="evidence" value="ECO:0007669"/>
    <property type="project" value="UniProtKB-KW"/>
</dbReference>
<feature type="domain" description="Bulb-type lectin" evidence="4">
    <location>
        <begin position="23"/>
        <end position="145"/>
    </location>
</feature>
<evidence type="ECO:0000259" key="4">
    <source>
        <dbReference type="PROSITE" id="PS50927"/>
    </source>
</evidence>
<gene>
    <name evidence="5" type="ORF">AAHA92_29954</name>
</gene>
<dbReference type="EMBL" id="JBEAFC010000011">
    <property type="protein sequence ID" value="KAL1537442.1"/>
    <property type="molecule type" value="Genomic_DNA"/>
</dbReference>
<dbReference type="PANTHER" id="PTHR32444:SF150">
    <property type="entry name" value="NON-SPECIFIC SERINE_THREONINE PROTEIN KINASE"/>
    <property type="match status" value="1"/>
</dbReference>
<keyword evidence="1 3" id="KW-0732">Signal</keyword>
<sequence>MSRRITQLIVLILQSIACLSLQNDTLSAGVIIRDPETLVSAKQDYKLGFFSPPNTTNRYLGIFFSFSEETVIWVANRDAPLKDSSGAVTLSRDGNLVVLDGTNRTVWSTNLNTTSPVDNPVVQILDNGNLVLREEAAGDTLWESFSHPTDVLMQGMTLSQNVKTGKQVLLTAWKNATDPGIGSFAGGLEVMSGTPQLVSRNEGWPHWRSGQWNGLIFLGIKLMFSAYLEGFNQVKNDSVGNFV</sequence>